<comment type="caution">
    <text evidence="3">The sequence shown here is derived from an EMBL/GenBank/DDBJ whole genome shotgun (WGS) entry which is preliminary data.</text>
</comment>
<reference evidence="3" key="2">
    <citation type="submission" date="2021-02" db="EMBL/GenBank/DDBJ databases">
        <authorList>
            <person name="Kimball J.A."/>
            <person name="Haas M.W."/>
            <person name="Macchietto M."/>
            <person name="Kono T."/>
            <person name="Duquette J."/>
            <person name="Shao M."/>
        </authorList>
    </citation>
    <scope>NUCLEOTIDE SEQUENCE</scope>
    <source>
        <tissue evidence="3">Fresh leaf tissue</tissue>
    </source>
</reference>
<feature type="transmembrane region" description="Helical" evidence="2">
    <location>
        <begin position="50"/>
        <end position="68"/>
    </location>
</feature>
<dbReference type="Proteomes" id="UP000729402">
    <property type="component" value="Unassembled WGS sequence"/>
</dbReference>
<dbReference type="AlphaFoldDB" id="A0A8J6BSX6"/>
<proteinExistence type="predicted"/>
<protein>
    <submittedName>
        <fullName evidence="3">Uncharacterized protein</fullName>
    </submittedName>
</protein>
<sequence>MAASRKSFSCHVLLPPAMAPPPSRQCQPPVPDPSRRLPRQRRHGSSIPQTYLAPVFQLFLFFFYSISVSQPLLDLSSLPLLQAKRRFWR</sequence>
<keyword evidence="2" id="KW-1133">Transmembrane helix</keyword>
<organism evidence="3 4">
    <name type="scientific">Zizania palustris</name>
    <name type="common">Northern wild rice</name>
    <dbReference type="NCBI Taxonomy" id="103762"/>
    <lineage>
        <taxon>Eukaryota</taxon>
        <taxon>Viridiplantae</taxon>
        <taxon>Streptophyta</taxon>
        <taxon>Embryophyta</taxon>
        <taxon>Tracheophyta</taxon>
        <taxon>Spermatophyta</taxon>
        <taxon>Magnoliopsida</taxon>
        <taxon>Liliopsida</taxon>
        <taxon>Poales</taxon>
        <taxon>Poaceae</taxon>
        <taxon>BOP clade</taxon>
        <taxon>Oryzoideae</taxon>
        <taxon>Oryzeae</taxon>
        <taxon>Zizaniinae</taxon>
        <taxon>Zizania</taxon>
    </lineage>
</organism>
<feature type="region of interest" description="Disordered" evidence="1">
    <location>
        <begin position="15"/>
        <end position="45"/>
    </location>
</feature>
<evidence type="ECO:0000313" key="3">
    <source>
        <dbReference type="EMBL" id="KAG8095307.1"/>
    </source>
</evidence>
<gene>
    <name evidence="3" type="ORF">GUJ93_ZPchr0012g20321</name>
</gene>
<reference evidence="3" key="1">
    <citation type="journal article" date="2021" name="bioRxiv">
        <title>Whole Genome Assembly and Annotation of Northern Wild Rice, Zizania palustris L., Supports a Whole Genome Duplication in the Zizania Genus.</title>
        <authorList>
            <person name="Haas M."/>
            <person name="Kono T."/>
            <person name="Macchietto M."/>
            <person name="Millas R."/>
            <person name="McGilp L."/>
            <person name="Shao M."/>
            <person name="Duquette J."/>
            <person name="Hirsch C.N."/>
            <person name="Kimball J."/>
        </authorList>
    </citation>
    <scope>NUCLEOTIDE SEQUENCE</scope>
    <source>
        <tissue evidence="3">Fresh leaf tissue</tissue>
    </source>
</reference>
<evidence type="ECO:0000256" key="1">
    <source>
        <dbReference type="SAM" id="MobiDB-lite"/>
    </source>
</evidence>
<accession>A0A8J6BSX6</accession>
<keyword evidence="2" id="KW-0812">Transmembrane</keyword>
<evidence type="ECO:0000313" key="4">
    <source>
        <dbReference type="Proteomes" id="UP000729402"/>
    </source>
</evidence>
<evidence type="ECO:0000256" key="2">
    <source>
        <dbReference type="SAM" id="Phobius"/>
    </source>
</evidence>
<keyword evidence="2" id="KW-0472">Membrane</keyword>
<keyword evidence="4" id="KW-1185">Reference proteome</keyword>
<dbReference type="EMBL" id="JAAALK010000080">
    <property type="protein sequence ID" value="KAG8095307.1"/>
    <property type="molecule type" value="Genomic_DNA"/>
</dbReference>
<name>A0A8J6BSX6_ZIZPA</name>
<feature type="compositionally biased region" description="Pro residues" evidence="1">
    <location>
        <begin position="17"/>
        <end position="32"/>
    </location>
</feature>